<dbReference type="InterPro" id="IPR001100">
    <property type="entry name" value="Pyr_nuc-diS_OxRdtase"/>
</dbReference>
<dbReference type="SUPFAM" id="SSF51905">
    <property type="entry name" value="FAD/NAD(P)-binding domain"/>
    <property type="match status" value="1"/>
</dbReference>
<feature type="domain" description="Pyridine nucleotide-disulphide oxidoreductase dimerisation" evidence="10">
    <location>
        <begin position="338"/>
        <end position="445"/>
    </location>
</feature>
<dbReference type="PANTHER" id="PTHR43014">
    <property type="entry name" value="MERCURIC REDUCTASE"/>
    <property type="match status" value="1"/>
</dbReference>
<dbReference type="InterPro" id="IPR016156">
    <property type="entry name" value="FAD/NAD-linked_Rdtase_dimer_sf"/>
</dbReference>
<dbReference type="PROSITE" id="PS00076">
    <property type="entry name" value="PYRIDINE_REDOX_1"/>
    <property type="match status" value="1"/>
</dbReference>
<dbReference type="Gene3D" id="3.30.390.30">
    <property type="match status" value="1"/>
</dbReference>
<dbReference type="Pfam" id="PF07992">
    <property type="entry name" value="Pyr_redox_2"/>
    <property type="match status" value="1"/>
</dbReference>
<evidence type="ECO:0000313" key="13">
    <source>
        <dbReference type="Proteomes" id="UP000731907"/>
    </source>
</evidence>
<feature type="domain" description="FAD/NAD(P)-binding" evidence="11">
    <location>
        <begin position="5"/>
        <end position="318"/>
    </location>
</feature>
<evidence type="ECO:0000256" key="6">
    <source>
        <dbReference type="ARBA" id="ARBA00023002"/>
    </source>
</evidence>
<evidence type="ECO:0000259" key="11">
    <source>
        <dbReference type="Pfam" id="PF07992"/>
    </source>
</evidence>
<dbReference type="InterPro" id="IPR023753">
    <property type="entry name" value="FAD/NAD-binding_dom"/>
</dbReference>
<dbReference type="SUPFAM" id="SSF55424">
    <property type="entry name" value="FAD/NAD-linked reductases, dimerisation (C-terminal) domain"/>
    <property type="match status" value="1"/>
</dbReference>
<comment type="cofactor">
    <cofactor evidence="1">
        <name>FAD</name>
        <dbReference type="ChEBI" id="CHEBI:57692"/>
    </cofactor>
</comment>
<dbReference type="PRINTS" id="PR00368">
    <property type="entry name" value="FADPNR"/>
</dbReference>
<evidence type="ECO:0000256" key="3">
    <source>
        <dbReference type="ARBA" id="ARBA00022630"/>
    </source>
</evidence>
<dbReference type="EMBL" id="JAAATX020000003">
    <property type="protein sequence ID" value="MBU9697117.1"/>
    <property type="molecule type" value="Genomic_DNA"/>
</dbReference>
<dbReference type="PIRSF" id="PIRSF000350">
    <property type="entry name" value="Mercury_reductase_MerA"/>
    <property type="match status" value="1"/>
</dbReference>
<dbReference type="RefSeq" id="WP_161761191.1">
    <property type="nucleotide sequence ID" value="NZ_JAAATX020000003.1"/>
</dbReference>
<protein>
    <submittedName>
        <fullName evidence="12">FAD-dependent oxidoreductase</fullName>
    </submittedName>
</protein>
<keyword evidence="6 9" id="KW-0560">Oxidoreductase</keyword>
<keyword evidence="3 9" id="KW-0285">Flavoprotein</keyword>
<comment type="similarity">
    <text evidence="2 9">Belongs to the class-I pyridine nucleotide-disulfide oxidoreductase family.</text>
</comment>
<evidence type="ECO:0000256" key="7">
    <source>
        <dbReference type="ARBA" id="ARBA00023157"/>
    </source>
</evidence>
<dbReference type="InterPro" id="IPR036188">
    <property type="entry name" value="FAD/NAD-bd_sf"/>
</dbReference>
<keyword evidence="4 9" id="KW-0274">FAD</keyword>
<proteinExistence type="inferred from homology"/>
<organism evidence="12 13">
    <name type="scientific">Paragemmobacter amnigenus</name>
    <dbReference type="NCBI Taxonomy" id="2852097"/>
    <lineage>
        <taxon>Bacteria</taxon>
        <taxon>Pseudomonadati</taxon>
        <taxon>Pseudomonadota</taxon>
        <taxon>Alphaproteobacteria</taxon>
        <taxon>Rhodobacterales</taxon>
        <taxon>Paracoccaceae</taxon>
        <taxon>Paragemmobacter</taxon>
    </lineage>
</organism>
<evidence type="ECO:0000256" key="5">
    <source>
        <dbReference type="ARBA" id="ARBA00022857"/>
    </source>
</evidence>
<name>A0ABS6J0R8_9RHOB</name>
<dbReference type="PRINTS" id="PR00411">
    <property type="entry name" value="PNDRDTASEI"/>
</dbReference>
<dbReference type="Gene3D" id="3.50.50.60">
    <property type="entry name" value="FAD/NAD(P)-binding domain"/>
    <property type="match status" value="2"/>
</dbReference>
<dbReference type="InterPro" id="IPR012999">
    <property type="entry name" value="Pyr_OxRdtase_I_AS"/>
</dbReference>
<comment type="caution">
    <text evidence="12">The sequence shown here is derived from an EMBL/GenBank/DDBJ whole genome shotgun (WGS) entry which is preliminary data.</text>
</comment>
<evidence type="ECO:0000256" key="4">
    <source>
        <dbReference type="ARBA" id="ARBA00022827"/>
    </source>
</evidence>
<keyword evidence="7" id="KW-1015">Disulfide bond</keyword>
<accession>A0ABS6J0R8</accession>
<evidence type="ECO:0000256" key="1">
    <source>
        <dbReference type="ARBA" id="ARBA00001974"/>
    </source>
</evidence>
<dbReference type="Proteomes" id="UP000731907">
    <property type="component" value="Unassembled WGS sequence"/>
</dbReference>
<keyword evidence="5" id="KW-0521">NADP</keyword>
<evidence type="ECO:0000256" key="2">
    <source>
        <dbReference type="ARBA" id="ARBA00007532"/>
    </source>
</evidence>
<keyword evidence="13" id="KW-1185">Reference proteome</keyword>
<dbReference type="Pfam" id="PF02852">
    <property type="entry name" value="Pyr_redox_dim"/>
    <property type="match status" value="1"/>
</dbReference>
<evidence type="ECO:0000256" key="9">
    <source>
        <dbReference type="RuleBase" id="RU003691"/>
    </source>
</evidence>
<evidence type="ECO:0000256" key="8">
    <source>
        <dbReference type="ARBA" id="ARBA00023284"/>
    </source>
</evidence>
<evidence type="ECO:0000259" key="10">
    <source>
        <dbReference type="Pfam" id="PF02852"/>
    </source>
</evidence>
<keyword evidence="8 9" id="KW-0676">Redox-active center</keyword>
<dbReference type="InterPro" id="IPR004099">
    <property type="entry name" value="Pyr_nucl-diS_OxRdtase_dimer"/>
</dbReference>
<dbReference type="PANTHER" id="PTHR43014:SF2">
    <property type="entry name" value="MERCURIC REDUCTASE"/>
    <property type="match status" value="1"/>
</dbReference>
<evidence type="ECO:0000313" key="12">
    <source>
        <dbReference type="EMBL" id="MBU9697117.1"/>
    </source>
</evidence>
<reference evidence="12 13" key="1">
    <citation type="submission" date="2021-06" db="EMBL/GenBank/DDBJ databases">
        <title>Rhodobacteraceae bacterium strain HSP-20.</title>
        <authorList>
            <person name="Chen W.-M."/>
        </authorList>
    </citation>
    <scope>NUCLEOTIDE SEQUENCE [LARGE SCALE GENOMIC DNA]</scope>
    <source>
        <strain evidence="12 13">HSP-20</strain>
    </source>
</reference>
<gene>
    <name evidence="12" type="ORF">GU927_004570</name>
</gene>
<sequence length="472" mass="48610">MAGTDICVIGAGSGGLSLAAGAVQMGAQVVLVEGAEMGGDCLNTGCVPSKALIAAAEAAAAMRGAGRFGIGAVEPAVDFGAVKDHVAGVIATIAPVDSQARFEGLGVRVIRGWARFVSPHEVEVAGERIRARRFVIATGSHAMVPDVPGLAAVPYLTNETVFALRERPEHLVILGGGPIGMEMAQAHRRLGCAVTVVEAARALGREDAEAAAVVLARLRAEGVDIREGAAAVRLRVPAGGGVEIVLADGQVVTGSHLLVAVGRLPALERLDLAAGGVAFDRRGVTVGRGLRSVSNRRVYAIGDAAGGAQFTHVAAYHAGIVIRQAVLGLPARLRDDHIPRVTYTAPELAQVGPTEAEARATWGARLVVARAGFDHNDRAQAMGEAEGFAKLMVVRGRVVGATVAGPRAGEVIAPLALAVSARMKVSALAGMVLPYPTLAEVAKRAAGAYFSPKLFDNAGLKRVVRFVERMIP</sequence>